<dbReference type="EMBL" id="LIDM01000271">
    <property type="protein sequence ID" value="KRP31694.1"/>
    <property type="molecule type" value="Genomic_DNA"/>
</dbReference>
<organism evidence="2 3">
    <name type="scientific">Verrucomicrobia subdivision 6 bacterium BACL9 MAG-120820-bin42</name>
    <dbReference type="NCBI Taxonomy" id="1655634"/>
    <lineage>
        <taxon>Bacteria</taxon>
        <taxon>Pseudomonadati</taxon>
        <taxon>Verrucomicrobiota</taxon>
        <taxon>Verrucomicrobiia</taxon>
        <taxon>Verrucomicrobiales</taxon>
        <taxon>Verrucomicrobia subdivision 6</taxon>
    </lineage>
</organism>
<proteinExistence type="predicted"/>
<feature type="region of interest" description="Disordered" evidence="1">
    <location>
        <begin position="12"/>
        <end position="48"/>
    </location>
</feature>
<evidence type="ECO:0000313" key="2">
    <source>
        <dbReference type="EMBL" id="KRP31694.1"/>
    </source>
</evidence>
<evidence type="ECO:0000313" key="3">
    <source>
        <dbReference type="Proteomes" id="UP000051557"/>
    </source>
</evidence>
<evidence type="ECO:0000256" key="1">
    <source>
        <dbReference type="SAM" id="MobiDB-lite"/>
    </source>
</evidence>
<dbReference type="Proteomes" id="UP000051557">
    <property type="component" value="Unassembled WGS sequence"/>
</dbReference>
<protein>
    <recommendedName>
        <fullName evidence="4">MBG domain-containing protein</fullName>
    </recommendedName>
</protein>
<sequence length="121" mass="12291">MQIWATGFGLSGVNAEPGADPDGDGLNNAGEFAFGTSPVDASSRPVTQSSVTGGIKITYLQRSGVEYAVKSATDLAVGFTGSVTPSKSVSQPAGLPSGYEQYEATLTIGTKGFLKVEATVP</sequence>
<dbReference type="AlphaFoldDB" id="A0A0R2XE79"/>
<comment type="caution">
    <text evidence="2">The sequence shown here is derived from an EMBL/GenBank/DDBJ whole genome shotgun (WGS) entry which is preliminary data.</text>
</comment>
<accession>A0A0R2XE79</accession>
<name>A0A0R2XE79_9BACT</name>
<reference evidence="2 3" key="1">
    <citation type="submission" date="2015-10" db="EMBL/GenBank/DDBJ databases">
        <title>Metagenome-Assembled Genomes uncover a global brackish microbiome.</title>
        <authorList>
            <person name="Hugerth L.W."/>
            <person name="Larsson J."/>
            <person name="Alneberg J."/>
            <person name="Lindh M.V."/>
            <person name="Legrand C."/>
            <person name="Pinhassi J."/>
            <person name="Andersson A.F."/>
        </authorList>
    </citation>
    <scope>NUCLEOTIDE SEQUENCE [LARGE SCALE GENOMIC DNA]</scope>
    <source>
        <strain evidence="2">BACL9 MAG-120820-bin42</strain>
    </source>
</reference>
<evidence type="ECO:0008006" key="4">
    <source>
        <dbReference type="Google" id="ProtNLM"/>
    </source>
</evidence>
<gene>
    <name evidence="2" type="ORF">ABS32_06390</name>
</gene>